<dbReference type="STRING" id="463025.BAU08_18305"/>
<dbReference type="PANTHER" id="PTHR11091:SF0">
    <property type="entry name" value="MALATE DEHYDROGENASE"/>
    <property type="match status" value="1"/>
</dbReference>
<name>A0A193G0R0_9BORD</name>
<dbReference type="SUPFAM" id="SSF89733">
    <property type="entry name" value="L-sulfolactate dehydrogenase-like"/>
    <property type="match status" value="1"/>
</dbReference>
<gene>
    <name evidence="3" type="ORF">BAU08_18305</name>
</gene>
<dbReference type="EMBL" id="CP016171">
    <property type="protein sequence ID" value="ANN73041.1"/>
    <property type="molecule type" value="Genomic_DNA"/>
</dbReference>
<dbReference type="Pfam" id="PF02615">
    <property type="entry name" value="Ldh_2"/>
    <property type="match status" value="1"/>
</dbReference>
<keyword evidence="2" id="KW-0560">Oxidoreductase</keyword>
<dbReference type="Gene3D" id="1.10.1530.10">
    <property type="match status" value="1"/>
</dbReference>
<dbReference type="InterPro" id="IPR003767">
    <property type="entry name" value="Malate/L-lactate_DH-like"/>
</dbReference>
<evidence type="ECO:0000313" key="3">
    <source>
        <dbReference type="EMBL" id="ANN73041.1"/>
    </source>
</evidence>
<dbReference type="Proteomes" id="UP000092213">
    <property type="component" value="Chromosome"/>
</dbReference>
<dbReference type="InterPro" id="IPR043144">
    <property type="entry name" value="Mal/L-sulf/L-lact_DH-like_ah"/>
</dbReference>
<dbReference type="GO" id="GO:0016491">
    <property type="term" value="F:oxidoreductase activity"/>
    <property type="evidence" value="ECO:0007669"/>
    <property type="project" value="UniProtKB-KW"/>
</dbReference>
<dbReference type="Gene3D" id="3.30.1370.60">
    <property type="entry name" value="Hypothetical oxidoreductase yiak, domain 2"/>
    <property type="match status" value="1"/>
</dbReference>
<organism evidence="3 4">
    <name type="scientific">Bordetella bronchialis</name>
    <dbReference type="NCBI Taxonomy" id="463025"/>
    <lineage>
        <taxon>Bacteria</taxon>
        <taxon>Pseudomonadati</taxon>
        <taxon>Pseudomonadota</taxon>
        <taxon>Betaproteobacteria</taxon>
        <taxon>Burkholderiales</taxon>
        <taxon>Alcaligenaceae</taxon>
        <taxon>Bordetella</taxon>
    </lineage>
</organism>
<dbReference type="AlphaFoldDB" id="A0A193G0R0"/>
<evidence type="ECO:0000256" key="2">
    <source>
        <dbReference type="ARBA" id="ARBA00023002"/>
    </source>
</evidence>
<sequence length="335" mass="34547">MATMQLDALYDLAVAALRGAGASEPMAADTARALIHAEGQGIASHGVSRVPFYATHLRNGRADGQAVARVVRERGGAVLVDAADGLAFPACALAIEQAIARAGEHGVAFAGVCNSHHFGVAAYHLDAVARAGMVGLAMGNSPSAMPAWGGKRALFGTNPIAAAFPRRDALPLVIDLSLSEVARGKLMVAAREGKDIPLGWALDADGKPTTDPKAGLAGSMLPMGGAKGAMLALTVELLACALTGAHFGFEADSFFTEQGNRARIGQAFLVIDPGALAGRDAYLERVETLVSAMLADEGVRLPGQRRAALERQAREQGVNVPDALLAQMQELAGRA</sequence>
<dbReference type="RefSeq" id="WP_066670855.1">
    <property type="nucleotide sequence ID" value="NZ_CP016171.1"/>
</dbReference>
<dbReference type="PANTHER" id="PTHR11091">
    <property type="entry name" value="OXIDOREDUCTASE-RELATED"/>
    <property type="match status" value="1"/>
</dbReference>
<evidence type="ECO:0000256" key="1">
    <source>
        <dbReference type="ARBA" id="ARBA00006056"/>
    </source>
</evidence>
<evidence type="ECO:0000313" key="4">
    <source>
        <dbReference type="Proteomes" id="UP000092213"/>
    </source>
</evidence>
<proteinExistence type="inferred from homology"/>
<reference evidence="3 4" key="1">
    <citation type="submission" date="2016-06" db="EMBL/GenBank/DDBJ databases">
        <title>Complete genome sequences of Bordetella bronchialis and Bordetella flabilis.</title>
        <authorList>
            <person name="LiPuma J.J."/>
            <person name="Spilker T."/>
        </authorList>
    </citation>
    <scope>NUCLEOTIDE SEQUENCE [LARGE SCALE GENOMIC DNA]</scope>
    <source>
        <strain evidence="3 4">AU17976</strain>
    </source>
</reference>
<dbReference type="InterPro" id="IPR036111">
    <property type="entry name" value="Mal/L-sulfo/L-lacto_DH-like_sf"/>
</dbReference>
<dbReference type="InterPro" id="IPR043143">
    <property type="entry name" value="Mal/L-sulf/L-lact_DH-like_NADP"/>
</dbReference>
<protein>
    <submittedName>
        <fullName evidence="3">Sulfolactate dehydrogenase</fullName>
    </submittedName>
</protein>
<comment type="similarity">
    <text evidence="1">Belongs to the LDH2/MDH2 oxidoreductase family.</text>
</comment>
<accession>A0A193G0R0</accession>